<feature type="transmembrane region" description="Helical" evidence="1">
    <location>
        <begin position="78"/>
        <end position="105"/>
    </location>
</feature>
<feature type="transmembrane region" description="Helical" evidence="1">
    <location>
        <begin position="48"/>
        <end position="66"/>
    </location>
</feature>
<evidence type="ECO:0000313" key="3">
    <source>
        <dbReference type="Proteomes" id="UP000062833"/>
    </source>
</evidence>
<protein>
    <recommendedName>
        <fullName evidence="4">DUF4386 domain-containing protein</fullName>
    </recommendedName>
</protein>
<gene>
    <name evidence="2" type="ORF">AOC05_05725</name>
</gene>
<organism evidence="2 3">
    <name type="scientific">Arthrobacter alpinus</name>
    <dbReference type="NCBI Taxonomy" id="656366"/>
    <lineage>
        <taxon>Bacteria</taxon>
        <taxon>Bacillati</taxon>
        <taxon>Actinomycetota</taxon>
        <taxon>Actinomycetes</taxon>
        <taxon>Micrococcales</taxon>
        <taxon>Micrococcaceae</taxon>
        <taxon>Arthrobacter</taxon>
    </lineage>
</organism>
<proteinExistence type="predicted"/>
<dbReference type="KEGG" id="aaq:AOC05_05725"/>
<feature type="transmembrane region" description="Helical" evidence="1">
    <location>
        <begin position="187"/>
        <end position="204"/>
    </location>
</feature>
<dbReference type="Proteomes" id="UP000062833">
    <property type="component" value="Chromosome"/>
</dbReference>
<evidence type="ECO:0008006" key="4">
    <source>
        <dbReference type="Google" id="ProtNLM"/>
    </source>
</evidence>
<keyword evidence="1" id="KW-1133">Transmembrane helix</keyword>
<name>A0A0M3UG10_9MICC</name>
<dbReference type="RefSeq" id="WP_062006409.1">
    <property type="nucleotide sequence ID" value="NZ_CP012677.1"/>
</dbReference>
<sequence length="230" mass="24042">MSINPTTLIRVGGLCAVGAGLLFIGVQFNHPQLDANFATTAEFTFRQSLKMVMALLSLAGITAMYLSQVKRMGVLGLIGYLVFGAGYLIMFSMETMGAVVLPAVAHSNPGYVNDVFVAATGGHPVGSIGLMLPLSAASGILYMAGGLLFGIALYRAKILTRWAAVLLAVGAVATMAIPLLPQVNERLFAIPTAMALICLGYSLWRTQHTQRTAPRSAAVASVAPLGSNAK</sequence>
<reference evidence="3" key="1">
    <citation type="submission" date="2015-09" db="EMBL/GenBank/DDBJ databases">
        <title>Complete genome of Arthrobacter alpinus strain R3.8.</title>
        <authorList>
            <person name="See-Too W.S."/>
            <person name="Chan K.G."/>
        </authorList>
    </citation>
    <scope>NUCLEOTIDE SEQUENCE [LARGE SCALE GENOMIC DNA]</scope>
    <source>
        <strain evidence="3">R3.8</strain>
    </source>
</reference>
<dbReference type="OrthoDB" id="3625422at2"/>
<dbReference type="AlphaFoldDB" id="A0A0M3UG10"/>
<accession>A0A0M3UG10</accession>
<evidence type="ECO:0000256" key="1">
    <source>
        <dbReference type="SAM" id="Phobius"/>
    </source>
</evidence>
<dbReference type="EMBL" id="CP012677">
    <property type="protein sequence ID" value="ALE91949.1"/>
    <property type="molecule type" value="Genomic_DNA"/>
</dbReference>
<dbReference type="PATRIC" id="fig|656366.3.peg.1222"/>
<keyword evidence="3" id="KW-1185">Reference proteome</keyword>
<feature type="transmembrane region" description="Helical" evidence="1">
    <location>
        <begin position="125"/>
        <end position="150"/>
    </location>
</feature>
<keyword evidence="1" id="KW-0472">Membrane</keyword>
<evidence type="ECO:0000313" key="2">
    <source>
        <dbReference type="EMBL" id="ALE91949.1"/>
    </source>
</evidence>
<feature type="transmembrane region" description="Helical" evidence="1">
    <location>
        <begin position="162"/>
        <end position="181"/>
    </location>
</feature>
<feature type="transmembrane region" description="Helical" evidence="1">
    <location>
        <begin position="7"/>
        <end position="28"/>
    </location>
</feature>
<keyword evidence="1" id="KW-0812">Transmembrane</keyword>